<protein>
    <recommendedName>
        <fullName evidence="1">Tc1-like transposase DDE domain-containing protein</fullName>
    </recommendedName>
</protein>
<comment type="caution">
    <text evidence="2">The sequence shown here is derived from an EMBL/GenBank/DDBJ whole genome shotgun (WGS) entry which is preliminary data.</text>
</comment>
<reference evidence="2 3" key="1">
    <citation type="journal article" date="2016" name="Nat. Commun.">
        <title>Thousands of microbial genomes shed light on interconnected biogeochemical processes in an aquifer system.</title>
        <authorList>
            <person name="Anantharaman K."/>
            <person name="Brown C.T."/>
            <person name="Hug L.A."/>
            <person name="Sharon I."/>
            <person name="Castelle C.J."/>
            <person name="Probst A.J."/>
            <person name="Thomas B.C."/>
            <person name="Singh A."/>
            <person name="Wilkins M.J."/>
            <person name="Karaoz U."/>
            <person name="Brodie E.L."/>
            <person name="Williams K.H."/>
            <person name="Hubbard S.S."/>
            <person name="Banfield J.F."/>
        </authorList>
    </citation>
    <scope>NUCLEOTIDE SEQUENCE [LARGE SCALE GENOMIC DNA]</scope>
</reference>
<evidence type="ECO:0000259" key="1">
    <source>
        <dbReference type="Pfam" id="PF13358"/>
    </source>
</evidence>
<feature type="domain" description="Tc1-like transposase DDE" evidence="1">
    <location>
        <begin position="17"/>
        <end position="156"/>
    </location>
</feature>
<name>A0A1F6FYZ6_9BACT</name>
<dbReference type="Gene3D" id="3.30.420.10">
    <property type="entry name" value="Ribonuclease H-like superfamily/Ribonuclease H"/>
    <property type="match status" value="1"/>
</dbReference>
<proteinExistence type="predicted"/>
<evidence type="ECO:0000313" key="3">
    <source>
        <dbReference type="Proteomes" id="UP000178601"/>
    </source>
</evidence>
<accession>A0A1F6FYZ6</accession>
<dbReference type="InterPro" id="IPR038717">
    <property type="entry name" value="Tc1-like_DDE_dom"/>
</dbReference>
<dbReference type="AlphaFoldDB" id="A0A1F6FYZ6"/>
<dbReference type="NCBIfam" id="NF033545">
    <property type="entry name" value="transpos_IS630"/>
    <property type="match status" value="1"/>
</dbReference>
<dbReference type="InterPro" id="IPR047655">
    <property type="entry name" value="Transpos_IS630-like"/>
</dbReference>
<dbReference type="GO" id="GO:0003676">
    <property type="term" value="F:nucleic acid binding"/>
    <property type="evidence" value="ECO:0007669"/>
    <property type="project" value="InterPro"/>
</dbReference>
<dbReference type="EMBL" id="MFMQ01000067">
    <property type="protein sequence ID" value="OGG91082.1"/>
    <property type="molecule type" value="Genomic_DNA"/>
</dbReference>
<dbReference type="Proteomes" id="UP000178601">
    <property type="component" value="Unassembled WGS sequence"/>
</dbReference>
<gene>
    <name evidence="2" type="ORF">A3H16_03000</name>
</gene>
<organism evidence="2 3">
    <name type="scientific">Candidatus Kaiserbacteria bacterium RIFCSPLOWO2_12_FULL_53_8</name>
    <dbReference type="NCBI Taxonomy" id="1798529"/>
    <lineage>
        <taxon>Bacteria</taxon>
        <taxon>Candidatus Kaiseribacteriota</taxon>
    </lineage>
</organism>
<evidence type="ECO:0000313" key="2">
    <source>
        <dbReference type="EMBL" id="OGG91082.1"/>
    </source>
</evidence>
<sequence>MTASILIVLHPDKDIELWFEDEARLGLQPTMRRIWAIRGSRPTAPSDTHYEWLYAYAFIHPASGENFWLLLPTVNATVMSIALREFVAGIDPDRKKMILLVIDGAGFHVAHDLHIPGNIVLRFLPSHTPELQPVESAWSLLREATHNRQFENLNALEDTLIHRCRHLMEHPALIHGRTGFAWACAMP</sequence>
<dbReference type="Pfam" id="PF13358">
    <property type="entry name" value="DDE_3"/>
    <property type="match status" value="1"/>
</dbReference>
<dbReference type="InterPro" id="IPR036397">
    <property type="entry name" value="RNaseH_sf"/>
</dbReference>